<keyword evidence="2" id="KW-1133">Transmembrane helix</keyword>
<gene>
    <name evidence="4" type="ORF">PHMEG_00035037</name>
</gene>
<evidence type="ECO:0000313" key="5">
    <source>
        <dbReference type="Proteomes" id="UP000198211"/>
    </source>
</evidence>
<dbReference type="STRING" id="4795.A0A225UPU1"/>
<keyword evidence="2" id="KW-0472">Membrane</keyword>
<accession>A0A225UPU1</accession>
<dbReference type="PANTHER" id="PTHR46599">
    <property type="entry name" value="PIGGYBAC TRANSPOSABLE ELEMENT-DERIVED PROTEIN 4"/>
    <property type="match status" value="1"/>
</dbReference>
<name>A0A225UPU1_9STRA</name>
<evidence type="ECO:0000256" key="2">
    <source>
        <dbReference type="SAM" id="Phobius"/>
    </source>
</evidence>
<feature type="region of interest" description="Disordered" evidence="1">
    <location>
        <begin position="283"/>
        <end position="309"/>
    </location>
</feature>
<dbReference type="Pfam" id="PF13843">
    <property type="entry name" value="DDE_Tnp_1_7"/>
    <property type="match status" value="1"/>
</dbReference>
<dbReference type="OrthoDB" id="122438at2759"/>
<feature type="domain" description="PiggyBac transposable element-derived protein" evidence="3">
    <location>
        <begin position="2"/>
        <end position="97"/>
    </location>
</feature>
<keyword evidence="2" id="KW-0812">Transmembrane</keyword>
<keyword evidence="5" id="KW-1185">Reference proteome</keyword>
<evidence type="ECO:0000256" key="1">
    <source>
        <dbReference type="SAM" id="MobiDB-lite"/>
    </source>
</evidence>
<dbReference type="EMBL" id="NBNE01013476">
    <property type="protein sequence ID" value="OWY95065.1"/>
    <property type="molecule type" value="Genomic_DNA"/>
</dbReference>
<dbReference type="PANTHER" id="PTHR46599:SF3">
    <property type="entry name" value="PIGGYBAC TRANSPOSABLE ELEMENT-DERIVED PROTEIN 4"/>
    <property type="match status" value="1"/>
</dbReference>
<dbReference type="Proteomes" id="UP000198211">
    <property type="component" value="Unassembled WGS sequence"/>
</dbReference>
<protein>
    <recommendedName>
        <fullName evidence="3">PiggyBac transposable element-derived protein domain-containing protein</fullName>
    </recommendedName>
</protein>
<feature type="transmembrane region" description="Helical" evidence="2">
    <location>
        <begin position="12"/>
        <end position="36"/>
    </location>
</feature>
<organism evidence="4 5">
    <name type="scientific">Phytophthora megakarya</name>
    <dbReference type="NCBI Taxonomy" id="4795"/>
    <lineage>
        <taxon>Eukaryota</taxon>
        <taxon>Sar</taxon>
        <taxon>Stramenopiles</taxon>
        <taxon>Oomycota</taxon>
        <taxon>Peronosporomycetes</taxon>
        <taxon>Peronosporales</taxon>
        <taxon>Peronosporaceae</taxon>
        <taxon>Phytophthora</taxon>
    </lineage>
</organism>
<evidence type="ECO:0000259" key="3">
    <source>
        <dbReference type="Pfam" id="PF13843"/>
    </source>
</evidence>
<proteinExistence type="predicted"/>
<dbReference type="InterPro" id="IPR029526">
    <property type="entry name" value="PGBD"/>
</dbReference>
<sequence length="309" mass="34943">MRLVVVDRFYTSVALAIQLLLMGFYCVGTIMTNRLGYCKQVKEKKKTRPATITRGSCKISQSKLVPDMKAISWWDSRPVHFLCTGGSTEIDRVTRQDGAEEVEVPCPRSLVLGLIDLAIVNSYIVHKAYHKHKNSKPLTHVKFMIKLHLQLTQLQPTDMYEGNTFGAQVPSSTPTYELLPVGARQQSQHSARLVDEWRNADTQPKRRQRACKVCSTLRTDTQRAPTTSYYCADCSTVGPIFLCQRARRKVRDVAMTCWDIWHQEWANGKMIHVENAKSIRVRRKVNVGSPGTPSTPGTPAASKRRRTSP</sequence>
<feature type="compositionally biased region" description="Low complexity" evidence="1">
    <location>
        <begin position="288"/>
        <end position="301"/>
    </location>
</feature>
<evidence type="ECO:0000313" key="4">
    <source>
        <dbReference type="EMBL" id="OWY95065.1"/>
    </source>
</evidence>
<dbReference type="AlphaFoldDB" id="A0A225UPU1"/>
<comment type="caution">
    <text evidence="4">The sequence shown here is derived from an EMBL/GenBank/DDBJ whole genome shotgun (WGS) entry which is preliminary data.</text>
</comment>
<reference evidence="5" key="1">
    <citation type="submission" date="2017-03" db="EMBL/GenBank/DDBJ databases">
        <title>Phytopthora megakarya and P. palmivora, two closely related causual agents of cacao black pod achieved similar genome size and gene model numbers by different mechanisms.</title>
        <authorList>
            <person name="Ali S."/>
            <person name="Shao J."/>
            <person name="Larry D.J."/>
            <person name="Kronmiller B."/>
            <person name="Shen D."/>
            <person name="Strem M.D."/>
            <person name="Melnick R.L."/>
            <person name="Guiltinan M.J."/>
            <person name="Tyler B.M."/>
            <person name="Meinhardt L.W."/>
            <person name="Bailey B.A."/>
        </authorList>
    </citation>
    <scope>NUCLEOTIDE SEQUENCE [LARGE SCALE GENOMIC DNA]</scope>
    <source>
        <strain evidence="5">zdho120</strain>
    </source>
</reference>